<sequence length="368" mass="43200">MIELLNKSVEIIKDNQSVYGSFIASPYFPTYHYSWLRDGSFIAYSMDLMGEYESAEKFYHWIDTVIKRYGYKVENIKEKVKDGKRLVTGDFLHARYTLDGYEETEQGWGNFQLDGYGTWLWGLSEHIKLTGKEELIYNFKESIELTIEYLSHLWNYPNYDVWEENGDKIHTSTLACIYGGIKSINEFLHDKKLLALCNEIKSFILTNCVSKGHFVKYIGSKDVDASLTWLPVPFEVIEINDEIFINTVEKIEKELFHNGGLHRFKDDTYYGGGEWILLSAWLGWYYAKVGEIDDAKNIKKWIEDQMDDNGYLPEQVCFHVNDDKYYPYWIEKWGEVAKPLLWSHAMYIVLIKMIEAGEKNADKRCISF</sequence>
<dbReference type="PANTHER" id="PTHR31616">
    <property type="entry name" value="TREHALASE"/>
    <property type="match status" value="1"/>
</dbReference>
<gene>
    <name evidence="2" type="ORF">Thethe_01910</name>
</gene>
<dbReference type="InterPro" id="IPR011613">
    <property type="entry name" value="GH15-like"/>
</dbReference>
<protein>
    <submittedName>
        <fullName evidence="2">Glycosyl hydrolase, glucoamylase</fullName>
    </submittedName>
</protein>
<dbReference type="PANTHER" id="PTHR31616:SF0">
    <property type="entry name" value="GLUCAN 1,4-ALPHA-GLUCOSIDASE"/>
    <property type="match status" value="1"/>
</dbReference>
<organism evidence="2 3">
    <name type="scientific">Thermoanaerobacterium thermosaccharolyticum M0795</name>
    <dbReference type="NCBI Taxonomy" id="698948"/>
    <lineage>
        <taxon>Bacteria</taxon>
        <taxon>Bacillati</taxon>
        <taxon>Bacillota</taxon>
        <taxon>Clostridia</taxon>
        <taxon>Thermoanaerobacterales</taxon>
        <taxon>Thermoanaerobacteraceae</taxon>
        <taxon>Thermoanaerobacterium</taxon>
    </lineage>
</organism>
<evidence type="ECO:0000259" key="1">
    <source>
        <dbReference type="Pfam" id="PF00723"/>
    </source>
</evidence>
<dbReference type="HOGENOM" id="CLU_801178_0_0_9"/>
<evidence type="ECO:0000313" key="2">
    <source>
        <dbReference type="EMBL" id="AGB19521.1"/>
    </source>
</evidence>
<dbReference type="EMBL" id="CP003066">
    <property type="protein sequence ID" value="AGB19521.1"/>
    <property type="molecule type" value="Genomic_DNA"/>
</dbReference>
<dbReference type="InterPro" id="IPR012341">
    <property type="entry name" value="6hp_glycosidase-like_sf"/>
</dbReference>
<evidence type="ECO:0000313" key="3">
    <source>
        <dbReference type="Proteomes" id="UP000010845"/>
    </source>
</evidence>
<dbReference type="KEGG" id="tto:Thethe_01910"/>
<dbReference type="Proteomes" id="UP000010845">
    <property type="component" value="Chromosome"/>
</dbReference>
<keyword evidence="2" id="KW-0378">Hydrolase</keyword>
<dbReference type="Pfam" id="PF00723">
    <property type="entry name" value="Glyco_hydro_15"/>
    <property type="match status" value="1"/>
</dbReference>
<name>L0IMR3_THETR</name>
<dbReference type="PATRIC" id="fig|698948.3.peg.1908"/>
<feature type="domain" description="GH15-like" evidence="1">
    <location>
        <begin position="16"/>
        <end position="283"/>
    </location>
</feature>
<dbReference type="GO" id="GO:0005975">
    <property type="term" value="P:carbohydrate metabolic process"/>
    <property type="evidence" value="ECO:0007669"/>
    <property type="project" value="InterPro"/>
</dbReference>
<dbReference type="SUPFAM" id="SSF48208">
    <property type="entry name" value="Six-hairpin glycosidases"/>
    <property type="match status" value="1"/>
</dbReference>
<dbReference type="GO" id="GO:0004553">
    <property type="term" value="F:hydrolase activity, hydrolyzing O-glycosyl compounds"/>
    <property type="evidence" value="ECO:0007669"/>
    <property type="project" value="UniProtKB-ARBA"/>
</dbReference>
<proteinExistence type="predicted"/>
<dbReference type="RefSeq" id="WP_015312024.1">
    <property type="nucleotide sequence ID" value="NC_019970.1"/>
</dbReference>
<dbReference type="InterPro" id="IPR008928">
    <property type="entry name" value="6-hairpin_glycosidase_sf"/>
</dbReference>
<dbReference type="Gene3D" id="1.50.10.10">
    <property type="match status" value="1"/>
</dbReference>
<reference evidence="2 3" key="1">
    <citation type="submission" date="2012-03" db="EMBL/GenBank/DDBJ databases">
        <title>Complete sequence of chromosome of Thermoanaerobacterium thermosaccharolyticum M0795.</title>
        <authorList>
            <consortium name="US DOE Joint Genome Institute"/>
            <person name="Lucas S."/>
            <person name="Han J."/>
            <person name="Lapidus A."/>
            <person name="Cheng J.-F."/>
            <person name="Goodwin L."/>
            <person name="Pitluck S."/>
            <person name="Peters L."/>
            <person name="Teshima H."/>
            <person name="Detter J.C."/>
            <person name="Han C."/>
            <person name="Tapia R."/>
            <person name="Land M."/>
            <person name="Hauser L."/>
            <person name="Kyrpides N."/>
            <person name="Ivanova N."/>
            <person name="Pagani I."/>
            <person name="Feinberg L."/>
            <person name="Folden J."/>
            <person name="Hogsett D."/>
            <person name="Shaw J."/>
            <person name="Woyke T."/>
        </authorList>
    </citation>
    <scope>NUCLEOTIDE SEQUENCE [LARGE SCALE GENOMIC DNA]</scope>
    <source>
        <strain evidence="2 3">M0795</strain>
    </source>
</reference>
<accession>L0IMR3</accession>
<dbReference type="AlphaFoldDB" id="L0IMR3"/>